<dbReference type="AlphaFoldDB" id="A0AA46AHH5"/>
<feature type="region of interest" description="Disordered" evidence="1">
    <location>
        <begin position="73"/>
        <end position="125"/>
    </location>
</feature>
<keyword evidence="4" id="KW-1185">Reference proteome</keyword>
<keyword evidence="2" id="KW-0472">Membrane</keyword>
<keyword evidence="2" id="KW-1133">Transmembrane helix</keyword>
<comment type="caution">
    <text evidence="3">The sequence shown here is derived from an EMBL/GenBank/DDBJ whole genome shotgun (WGS) entry which is preliminary data.</text>
</comment>
<evidence type="ECO:0008006" key="5">
    <source>
        <dbReference type="Google" id="ProtNLM"/>
    </source>
</evidence>
<dbReference type="Proteomes" id="UP001158066">
    <property type="component" value="Unassembled WGS sequence"/>
</dbReference>
<sequence>MDRVKDFLHDYSDVFLATLIIVAMVSVVYVNLNTIFDDNPVVMAQPASGGSTAEPGTGSDSPLIVELPSDELEDNELPPEEMRHEDDASDEGADAAPADETPTTPSQTPSAPPAAGETVEITIPNGTPGIGIAQILVDNQLLPDTTSFVQAAETLELSLKLKSGTFQIPAGSSPEEMVRIIAGQ</sequence>
<proteinExistence type="predicted"/>
<reference evidence="3" key="1">
    <citation type="submission" date="2017-05" db="EMBL/GenBank/DDBJ databases">
        <authorList>
            <person name="Varghese N."/>
            <person name="Submissions S."/>
        </authorList>
    </citation>
    <scope>NUCLEOTIDE SEQUENCE</scope>
    <source>
        <strain evidence="3">Su22</strain>
    </source>
</reference>
<protein>
    <recommendedName>
        <fullName evidence="5">Endolytic transglycosylase MltG</fullName>
    </recommendedName>
</protein>
<evidence type="ECO:0000256" key="2">
    <source>
        <dbReference type="SAM" id="Phobius"/>
    </source>
</evidence>
<keyword evidence="2" id="KW-0812">Transmembrane</keyword>
<gene>
    <name evidence="3" type="ORF">SAMN06296020_101201</name>
</gene>
<accession>A0AA46AHH5</accession>
<evidence type="ECO:0000256" key="1">
    <source>
        <dbReference type="SAM" id="MobiDB-lite"/>
    </source>
</evidence>
<dbReference type="EMBL" id="FXUF01000001">
    <property type="protein sequence ID" value="SMP39208.1"/>
    <property type="molecule type" value="Genomic_DNA"/>
</dbReference>
<dbReference type="RefSeq" id="WP_283407562.1">
    <property type="nucleotide sequence ID" value="NZ_FXUF01000001.1"/>
</dbReference>
<dbReference type="Gene3D" id="3.30.1490.480">
    <property type="entry name" value="Endolytic murein transglycosylase"/>
    <property type="match status" value="1"/>
</dbReference>
<feature type="compositionally biased region" description="Low complexity" evidence="1">
    <location>
        <begin position="94"/>
        <end position="125"/>
    </location>
</feature>
<feature type="transmembrane region" description="Helical" evidence="2">
    <location>
        <begin position="12"/>
        <end position="32"/>
    </location>
</feature>
<evidence type="ECO:0000313" key="3">
    <source>
        <dbReference type="EMBL" id="SMP39208.1"/>
    </source>
</evidence>
<organism evidence="3 4">
    <name type="scientific">Anoxynatronum buryatiense</name>
    <dbReference type="NCBI Taxonomy" id="489973"/>
    <lineage>
        <taxon>Bacteria</taxon>
        <taxon>Bacillati</taxon>
        <taxon>Bacillota</taxon>
        <taxon>Clostridia</taxon>
        <taxon>Eubacteriales</taxon>
        <taxon>Clostridiaceae</taxon>
        <taxon>Anoxynatronum</taxon>
    </lineage>
</organism>
<evidence type="ECO:0000313" key="4">
    <source>
        <dbReference type="Proteomes" id="UP001158066"/>
    </source>
</evidence>
<name>A0AA46AHH5_9CLOT</name>